<dbReference type="PANTHER" id="PTHR42953:SF1">
    <property type="entry name" value="METAL-BINDING PROTEIN HI_0362-RELATED"/>
    <property type="match status" value="1"/>
</dbReference>
<evidence type="ECO:0000256" key="2">
    <source>
        <dbReference type="ARBA" id="ARBA00011028"/>
    </source>
</evidence>
<dbReference type="SUPFAM" id="SSF53807">
    <property type="entry name" value="Helical backbone' metal receptor"/>
    <property type="match status" value="1"/>
</dbReference>
<dbReference type="PANTHER" id="PTHR42953">
    <property type="entry name" value="HIGH-AFFINITY ZINC UPTAKE SYSTEM PROTEIN ZNUA-RELATED"/>
    <property type="match status" value="1"/>
</dbReference>
<dbReference type="Proteomes" id="UP000295030">
    <property type="component" value="Unassembled WGS sequence"/>
</dbReference>
<comment type="similarity">
    <text evidence="2 6">Belongs to the bacterial solute-binding protein 9 family.</text>
</comment>
<dbReference type="RefSeq" id="WP_131836905.1">
    <property type="nucleotide sequence ID" value="NZ_SMFY01000004.1"/>
</dbReference>
<dbReference type="OrthoDB" id="9793396at2"/>
<dbReference type="GO" id="GO:0007155">
    <property type="term" value="P:cell adhesion"/>
    <property type="evidence" value="ECO:0007669"/>
    <property type="project" value="InterPro"/>
</dbReference>
<keyword evidence="4" id="KW-0479">Metal-binding</keyword>
<feature type="compositionally biased region" description="Basic and acidic residues" evidence="7">
    <location>
        <begin position="118"/>
        <end position="162"/>
    </location>
</feature>
<feature type="signal peptide" evidence="8">
    <location>
        <begin position="1"/>
        <end position="22"/>
    </location>
</feature>
<dbReference type="InterPro" id="IPR050492">
    <property type="entry name" value="Bact_metal-bind_prot9"/>
</dbReference>
<organism evidence="9 10">
    <name type="scientific">Ancylobacter aquaticus</name>
    <dbReference type="NCBI Taxonomy" id="100"/>
    <lineage>
        <taxon>Bacteria</taxon>
        <taxon>Pseudomonadati</taxon>
        <taxon>Pseudomonadota</taxon>
        <taxon>Alphaproteobacteria</taxon>
        <taxon>Hyphomicrobiales</taxon>
        <taxon>Xanthobacteraceae</taxon>
        <taxon>Ancylobacter</taxon>
    </lineage>
</organism>
<comment type="caution">
    <text evidence="9">The sequence shown here is derived from an EMBL/GenBank/DDBJ whole genome shotgun (WGS) entry which is preliminary data.</text>
</comment>
<dbReference type="Gene3D" id="3.40.50.1980">
    <property type="entry name" value="Nitrogenase molybdenum iron protein domain"/>
    <property type="match status" value="2"/>
</dbReference>
<comment type="subcellular location">
    <subcellularLocation>
        <location evidence="1">Cell envelope</location>
    </subcellularLocation>
</comment>
<keyword evidence="5 8" id="KW-0732">Signal</keyword>
<dbReference type="PRINTS" id="PR00690">
    <property type="entry name" value="ADHESNFAMILY"/>
</dbReference>
<proteinExistence type="inferred from homology"/>
<dbReference type="InterPro" id="IPR006129">
    <property type="entry name" value="AdhesinB"/>
</dbReference>
<evidence type="ECO:0000256" key="8">
    <source>
        <dbReference type="SAM" id="SignalP"/>
    </source>
</evidence>
<protein>
    <submittedName>
        <fullName evidence="9">Zinc/manganese transport system substrate-binding protein</fullName>
    </submittedName>
</protein>
<evidence type="ECO:0000256" key="3">
    <source>
        <dbReference type="ARBA" id="ARBA00022448"/>
    </source>
</evidence>
<reference evidence="9 10" key="1">
    <citation type="submission" date="2019-03" db="EMBL/GenBank/DDBJ databases">
        <title>Genomic Encyclopedia of Type Strains, Phase IV (KMG-IV): sequencing the most valuable type-strain genomes for metagenomic binning, comparative biology and taxonomic classification.</title>
        <authorList>
            <person name="Goeker M."/>
        </authorList>
    </citation>
    <scope>NUCLEOTIDE SEQUENCE [LARGE SCALE GENOMIC DNA]</scope>
    <source>
        <strain evidence="9 10">DSM 101</strain>
    </source>
</reference>
<keyword evidence="10" id="KW-1185">Reference proteome</keyword>
<gene>
    <name evidence="9" type="ORF">EV667_3802</name>
</gene>
<name>A0A4V2PI39_ANCAQ</name>
<sequence length="335" mass="35180">MLTRRLTLAGALALGLALPAAAQDTAPKIPVVASFSILGDFVTQVGGDRVEVTTLVGPNGDAHVFQPAPGDAKKVAGAQIVFVNGLGFEGWIDRLVKASGTKAEIVVATNGIAPRAMAKEDEEGHDHASHDHGKGDEEHDHDDHAKKDGHDYDHGGHDHGGVDPHAWQSVANAQVYVANIRDALIAADPAGKAAYEANAAAYTARLQALDAEVKAAVATIPENNRRIITSHDAFGYFGAAYGVEFIAPQGVSTDSEASAKDVARIIRQIKAAKIPAVFMENISDPRLVKRIAKETKAKVGGELFSDALSDDKGPASTYIDMMKNNVAQLSSALSS</sequence>
<dbReference type="GO" id="GO:0030001">
    <property type="term" value="P:metal ion transport"/>
    <property type="evidence" value="ECO:0007669"/>
    <property type="project" value="InterPro"/>
</dbReference>
<evidence type="ECO:0000256" key="5">
    <source>
        <dbReference type="ARBA" id="ARBA00022729"/>
    </source>
</evidence>
<dbReference type="PRINTS" id="PR00691">
    <property type="entry name" value="ADHESINB"/>
</dbReference>
<evidence type="ECO:0000256" key="4">
    <source>
        <dbReference type="ARBA" id="ARBA00022723"/>
    </source>
</evidence>
<dbReference type="InterPro" id="IPR006127">
    <property type="entry name" value="ZnuA-like"/>
</dbReference>
<accession>A0A4V2PI39</accession>
<dbReference type="CDD" id="cd01137">
    <property type="entry name" value="PsaA"/>
    <property type="match status" value="1"/>
</dbReference>
<keyword evidence="3 6" id="KW-0813">Transport</keyword>
<dbReference type="Pfam" id="PF01297">
    <property type="entry name" value="ZnuA"/>
    <property type="match status" value="1"/>
</dbReference>
<dbReference type="GO" id="GO:0030313">
    <property type="term" value="C:cell envelope"/>
    <property type="evidence" value="ECO:0007669"/>
    <property type="project" value="UniProtKB-SubCell"/>
</dbReference>
<evidence type="ECO:0000313" key="10">
    <source>
        <dbReference type="Proteomes" id="UP000295030"/>
    </source>
</evidence>
<evidence type="ECO:0000313" key="9">
    <source>
        <dbReference type="EMBL" id="TCK23126.1"/>
    </source>
</evidence>
<evidence type="ECO:0000256" key="7">
    <source>
        <dbReference type="SAM" id="MobiDB-lite"/>
    </source>
</evidence>
<feature type="chain" id="PRO_5020762111" evidence="8">
    <location>
        <begin position="23"/>
        <end position="335"/>
    </location>
</feature>
<dbReference type="EMBL" id="SMFY01000004">
    <property type="protein sequence ID" value="TCK23126.1"/>
    <property type="molecule type" value="Genomic_DNA"/>
</dbReference>
<dbReference type="AlphaFoldDB" id="A0A4V2PI39"/>
<evidence type="ECO:0000256" key="6">
    <source>
        <dbReference type="RuleBase" id="RU003512"/>
    </source>
</evidence>
<feature type="region of interest" description="Disordered" evidence="7">
    <location>
        <begin position="118"/>
        <end position="165"/>
    </location>
</feature>
<dbReference type="InterPro" id="IPR006128">
    <property type="entry name" value="Lipoprotein_PsaA-like"/>
</dbReference>
<evidence type="ECO:0000256" key="1">
    <source>
        <dbReference type="ARBA" id="ARBA00004196"/>
    </source>
</evidence>
<dbReference type="GO" id="GO:0046872">
    <property type="term" value="F:metal ion binding"/>
    <property type="evidence" value="ECO:0007669"/>
    <property type="project" value="UniProtKB-KW"/>
</dbReference>